<proteinExistence type="predicted"/>
<dbReference type="PANTHER" id="PTHR43434:SF26">
    <property type="entry name" value="PYROPHOSPHATASE PPAX"/>
    <property type="match status" value="1"/>
</dbReference>
<reference evidence="1 2" key="1">
    <citation type="journal article" date="2019" name="Front. Microbiol.">
        <title>Thermoanaerosceptrum fracticalcis gen. nov. sp. nov., a Novel Fumarate-Fermenting Microorganism From a Deep Fractured Carbonate Aquifer of the US Great Basin.</title>
        <authorList>
            <person name="Hamilton-Brehm S.D."/>
            <person name="Stewart L.E."/>
            <person name="Zavarin M."/>
            <person name="Caldwell M."/>
            <person name="Lawson P.A."/>
            <person name="Onstott T.C."/>
            <person name="Grzymski J."/>
            <person name="Neveux I."/>
            <person name="Lollar B.S."/>
            <person name="Russell C.E."/>
            <person name="Moser D.P."/>
        </authorList>
    </citation>
    <scope>NUCLEOTIDE SEQUENCE [LARGE SCALE GENOMIC DNA]</scope>
    <source>
        <strain evidence="1 2">DRI-13</strain>
    </source>
</reference>
<gene>
    <name evidence="1" type="primary">ppaX</name>
    <name evidence="1" type="ORF">BR63_01325</name>
</gene>
<evidence type="ECO:0000313" key="2">
    <source>
        <dbReference type="Proteomes" id="UP000515847"/>
    </source>
</evidence>
<name>A0A7G6DZ26_THEFR</name>
<dbReference type="PANTHER" id="PTHR43434">
    <property type="entry name" value="PHOSPHOGLYCOLATE PHOSPHATASE"/>
    <property type="match status" value="1"/>
</dbReference>
<accession>A0A7G6DZ26</accession>
<protein>
    <submittedName>
        <fullName evidence="1">Pyrophosphatase PpaX</fullName>
        <ecNumber evidence="1">3.6.1.1</ecNumber>
    </submittedName>
</protein>
<dbReference type="SFLD" id="SFLDG01129">
    <property type="entry name" value="C1.5:_HAD__Beta-PGM__Phosphata"/>
    <property type="match status" value="1"/>
</dbReference>
<dbReference type="PRINTS" id="PR00413">
    <property type="entry name" value="HADHALOGNASE"/>
</dbReference>
<sequence length="218" mass="24545">MYQAILFDLDGTLLNTNALIIHTFQYTLEKHLGIQVKPQELTPYFGEPLRVTLSRFAPKNVDELVATYRAHNALKHDELTTIFPHVRETLAQLYEMGIKLGVVTSKFKPSALKGLELFRLTPFFEVIIGLDDIPEHKPHPAPIEKALKEMKVKAPHALMVGDSPMDLRCARNAGVDSALVSYSLLPPEALAAEKPTYVLQDLRDLLTIIQHREQKVSN</sequence>
<dbReference type="Proteomes" id="UP000515847">
    <property type="component" value="Chromosome"/>
</dbReference>
<evidence type="ECO:0000313" key="1">
    <source>
        <dbReference type="EMBL" id="QNB45080.1"/>
    </source>
</evidence>
<dbReference type="PROSITE" id="PS01228">
    <property type="entry name" value="COF_1"/>
    <property type="match status" value="1"/>
</dbReference>
<dbReference type="InterPro" id="IPR023198">
    <property type="entry name" value="PGP-like_dom2"/>
</dbReference>
<dbReference type="Gene3D" id="1.10.150.240">
    <property type="entry name" value="Putative phosphatase, domain 2"/>
    <property type="match status" value="1"/>
</dbReference>
<dbReference type="GO" id="GO:0006281">
    <property type="term" value="P:DNA repair"/>
    <property type="evidence" value="ECO:0007669"/>
    <property type="project" value="TreeGrafter"/>
</dbReference>
<dbReference type="FunFam" id="3.40.50.1000:FF:000022">
    <property type="entry name" value="Phosphoglycolate phosphatase"/>
    <property type="match status" value="1"/>
</dbReference>
<dbReference type="GO" id="GO:0004427">
    <property type="term" value="F:inorganic diphosphate phosphatase activity"/>
    <property type="evidence" value="ECO:0007669"/>
    <property type="project" value="UniProtKB-EC"/>
</dbReference>
<dbReference type="EC" id="3.6.1.1" evidence="1"/>
<dbReference type="RefSeq" id="WP_034422897.1">
    <property type="nucleotide sequence ID" value="NZ_CP045798.1"/>
</dbReference>
<dbReference type="EMBL" id="CP045798">
    <property type="protein sequence ID" value="QNB45080.1"/>
    <property type="molecule type" value="Genomic_DNA"/>
</dbReference>
<dbReference type="NCBIfam" id="TIGR01509">
    <property type="entry name" value="HAD-SF-IA-v3"/>
    <property type="match status" value="1"/>
</dbReference>
<dbReference type="GO" id="GO:0005829">
    <property type="term" value="C:cytosol"/>
    <property type="evidence" value="ECO:0007669"/>
    <property type="project" value="TreeGrafter"/>
</dbReference>
<dbReference type="SUPFAM" id="SSF56784">
    <property type="entry name" value="HAD-like"/>
    <property type="match status" value="1"/>
</dbReference>
<keyword evidence="1" id="KW-0378">Hydrolase</keyword>
<dbReference type="InterPro" id="IPR041492">
    <property type="entry name" value="HAD_2"/>
</dbReference>
<dbReference type="Gene3D" id="3.40.50.1000">
    <property type="entry name" value="HAD superfamily/HAD-like"/>
    <property type="match status" value="1"/>
</dbReference>
<dbReference type="GO" id="GO:0008967">
    <property type="term" value="F:phosphoglycolate phosphatase activity"/>
    <property type="evidence" value="ECO:0007669"/>
    <property type="project" value="TreeGrafter"/>
</dbReference>
<dbReference type="NCBIfam" id="NF009804">
    <property type="entry name" value="PRK13288.1"/>
    <property type="match status" value="1"/>
</dbReference>
<dbReference type="InterPro" id="IPR023214">
    <property type="entry name" value="HAD_sf"/>
</dbReference>
<dbReference type="Pfam" id="PF13419">
    <property type="entry name" value="HAD_2"/>
    <property type="match status" value="1"/>
</dbReference>
<dbReference type="OrthoDB" id="9792518at2"/>
<dbReference type="AlphaFoldDB" id="A0A7G6DZ26"/>
<organism evidence="1 2">
    <name type="scientific">Thermanaerosceptrum fracticalcis</name>
    <dbReference type="NCBI Taxonomy" id="1712410"/>
    <lineage>
        <taxon>Bacteria</taxon>
        <taxon>Bacillati</taxon>
        <taxon>Bacillota</taxon>
        <taxon>Clostridia</taxon>
        <taxon>Eubacteriales</taxon>
        <taxon>Peptococcaceae</taxon>
        <taxon>Thermanaerosceptrum</taxon>
    </lineage>
</organism>
<dbReference type="InterPro" id="IPR050155">
    <property type="entry name" value="HAD-like_hydrolase_sf"/>
</dbReference>
<keyword evidence="2" id="KW-1185">Reference proteome</keyword>
<dbReference type="InterPro" id="IPR036412">
    <property type="entry name" value="HAD-like_sf"/>
</dbReference>
<dbReference type="KEGG" id="tfr:BR63_01325"/>
<dbReference type="SFLD" id="SFLDG01135">
    <property type="entry name" value="C1.5.6:_HAD__Beta-PGM__Phospha"/>
    <property type="match status" value="1"/>
</dbReference>
<dbReference type="SFLD" id="SFLDS00003">
    <property type="entry name" value="Haloacid_Dehalogenase"/>
    <property type="match status" value="1"/>
</dbReference>
<dbReference type="NCBIfam" id="TIGR01549">
    <property type="entry name" value="HAD-SF-IA-v1"/>
    <property type="match status" value="1"/>
</dbReference>
<dbReference type="InterPro" id="IPR006439">
    <property type="entry name" value="HAD-SF_hydro_IA"/>
</dbReference>